<dbReference type="Pfam" id="PF00561">
    <property type="entry name" value="Abhydrolase_1"/>
    <property type="match status" value="1"/>
</dbReference>
<dbReference type="AlphaFoldDB" id="A0A9Y2IHU4"/>
<keyword evidence="2" id="KW-0378">Hydrolase</keyword>
<reference evidence="2 3" key="1">
    <citation type="submission" date="2023-06" db="EMBL/GenBank/DDBJ databases">
        <authorList>
            <person name="Oyuntsetseg B."/>
            <person name="Kim S.B."/>
        </authorList>
    </citation>
    <scope>NUCLEOTIDE SEQUENCE [LARGE SCALE GENOMIC DNA]</scope>
    <source>
        <strain evidence="2 3">2-15</strain>
    </source>
</reference>
<keyword evidence="3" id="KW-1185">Reference proteome</keyword>
<keyword evidence="2" id="KW-0808">Transferase</keyword>
<dbReference type="PANTHER" id="PTHR43798">
    <property type="entry name" value="MONOACYLGLYCEROL LIPASE"/>
    <property type="match status" value="1"/>
</dbReference>
<accession>A0A9Y2IHU4</accession>
<dbReference type="GO" id="GO:0016740">
    <property type="term" value="F:transferase activity"/>
    <property type="evidence" value="ECO:0007669"/>
    <property type="project" value="UniProtKB-KW"/>
</dbReference>
<dbReference type="Proteomes" id="UP001236014">
    <property type="component" value="Chromosome"/>
</dbReference>
<dbReference type="RefSeq" id="WP_285970688.1">
    <property type="nucleotide sequence ID" value="NZ_CP127294.1"/>
</dbReference>
<evidence type="ECO:0000313" key="2">
    <source>
        <dbReference type="EMBL" id="WIX80042.1"/>
    </source>
</evidence>
<dbReference type="EMBL" id="CP127294">
    <property type="protein sequence ID" value="WIX80042.1"/>
    <property type="molecule type" value="Genomic_DNA"/>
</dbReference>
<dbReference type="InterPro" id="IPR050266">
    <property type="entry name" value="AB_hydrolase_sf"/>
</dbReference>
<dbReference type="KEGG" id="acab:QRX50_04390"/>
<dbReference type="PANTHER" id="PTHR43798:SF33">
    <property type="entry name" value="HYDROLASE, PUTATIVE (AFU_ORTHOLOGUE AFUA_2G14860)-RELATED"/>
    <property type="match status" value="1"/>
</dbReference>
<name>A0A9Y2IHU4_9PSEU</name>
<evidence type="ECO:0000313" key="3">
    <source>
        <dbReference type="Proteomes" id="UP001236014"/>
    </source>
</evidence>
<feature type="domain" description="AB hydrolase-1" evidence="1">
    <location>
        <begin position="28"/>
        <end position="127"/>
    </location>
</feature>
<organism evidence="2 3">
    <name type="scientific">Amycolatopsis carbonis</name>
    <dbReference type="NCBI Taxonomy" id="715471"/>
    <lineage>
        <taxon>Bacteria</taxon>
        <taxon>Bacillati</taxon>
        <taxon>Actinomycetota</taxon>
        <taxon>Actinomycetes</taxon>
        <taxon>Pseudonocardiales</taxon>
        <taxon>Pseudonocardiaceae</taxon>
        <taxon>Amycolatopsis</taxon>
    </lineage>
</organism>
<dbReference type="InterPro" id="IPR000073">
    <property type="entry name" value="AB_hydrolase_1"/>
</dbReference>
<evidence type="ECO:0000259" key="1">
    <source>
        <dbReference type="Pfam" id="PF00561"/>
    </source>
</evidence>
<sequence>MPTTTFTAPDGLRLSYTVWEGDGRHRRPVVLQHGFAADAHVNWVGTGVVRTLVEAGFTVIGLDARGHGASDKPHDSACYGQDVMARDVSALLDELGLDEVSLAGYSMGAIVALLVATADKRVRCLATGGVGAGIIDFGGVDTRVVEPEQLADGLLADDHANVPAQVRPFRRLARRTGGDVDALAAVLRASRRTSIPLTEITVPTLILAGERDQLAAQPERLAIGIAGARLVRVPGDHMTAVADPAFALALADFFAYADTGETRFAISSPA</sequence>
<dbReference type="GO" id="GO:0016787">
    <property type="term" value="F:hydrolase activity"/>
    <property type="evidence" value="ECO:0007669"/>
    <property type="project" value="UniProtKB-KW"/>
</dbReference>
<dbReference type="SUPFAM" id="SSF53474">
    <property type="entry name" value="alpha/beta-Hydrolases"/>
    <property type="match status" value="1"/>
</dbReference>
<proteinExistence type="predicted"/>
<dbReference type="InterPro" id="IPR029058">
    <property type="entry name" value="AB_hydrolase_fold"/>
</dbReference>
<dbReference type="GO" id="GO:0016020">
    <property type="term" value="C:membrane"/>
    <property type="evidence" value="ECO:0007669"/>
    <property type="project" value="TreeGrafter"/>
</dbReference>
<protein>
    <submittedName>
        <fullName evidence="2">Alpha/beta hydrolase</fullName>
    </submittedName>
</protein>
<gene>
    <name evidence="2" type="ORF">QRX50_04390</name>
</gene>
<dbReference type="Gene3D" id="3.40.50.1820">
    <property type="entry name" value="alpha/beta hydrolase"/>
    <property type="match status" value="1"/>
</dbReference>